<proteinExistence type="predicted"/>
<evidence type="ECO:0000256" key="4">
    <source>
        <dbReference type="PROSITE-ProRule" id="PRU00335"/>
    </source>
</evidence>
<dbReference type="SUPFAM" id="SSF46689">
    <property type="entry name" value="Homeodomain-like"/>
    <property type="match status" value="1"/>
</dbReference>
<protein>
    <submittedName>
        <fullName evidence="6">TetR/AcrR family transcriptional repressor of nem operon</fullName>
    </submittedName>
</protein>
<dbReference type="InterPro" id="IPR036271">
    <property type="entry name" value="Tet_transcr_reg_TetR-rel_C_sf"/>
</dbReference>
<dbReference type="PROSITE" id="PS01081">
    <property type="entry name" value="HTH_TETR_1"/>
    <property type="match status" value="1"/>
</dbReference>
<sequence length="193" mass="21301">MARPMAFNKDEALDQAVGLFWNRGFEATSIRDLTAELGITATSLYNAFGDKQQLFLLALERYCQQRQSAQLAQLDLEPSPRKAVELLFQHAIDAYLSDKDRRGCFLANTALERAPHDPEVAAVVRRGFEEAEKFLARKISEAQAKNEIGNKQKPAMLARGMLAAFLGLRSMVRAGASKSELQSALSGVLSVLD</sequence>
<reference evidence="6 7" key="1">
    <citation type="submission" date="2020-08" db="EMBL/GenBank/DDBJ databases">
        <title>Genomic Encyclopedia of Type Strains, Phase III (KMG-III): the genomes of soil and plant-associated and newly described type strains.</title>
        <authorList>
            <person name="Whitman W."/>
        </authorList>
    </citation>
    <scope>NUCLEOTIDE SEQUENCE [LARGE SCALE GENOMIC DNA]</scope>
    <source>
        <strain evidence="6 7">CECT 8803</strain>
    </source>
</reference>
<accession>A0A839SSJ4</accession>
<evidence type="ECO:0000313" key="7">
    <source>
        <dbReference type="Proteomes" id="UP000581135"/>
    </source>
</evidence>
<dbReference type="Pfam" id="PF00440">
    <property type="entry name" value="TetR_N"/>
    <property type="match status" value="1"/>
</dbReference>
<dbReference type="Gene3D" id="1.10.357.10">
    <property type="entry name" value="Tetracycline Repressor, domain 2"/>
    <property type="match status" value="1"/>
</dbReference>
<dbReference type="Pfam" id="PF16925">
    <property type="entry name" value="TetR_C_13"/>
    <property type="match status" value="1"/>
</dbReference>
<evidence type="ECO:0000256" key="2">
    <source>
        <dbReference type="ARBA" id="ARBA00023125"/>
    </source>
</evidence>
<keyword evidence="1" id="KW-0805">Transcription regulation</keyword>
<dbReference type="PANTHER" id="PTHR47506:SF1">
    <property type="entry name" value="HTH-TYPE TRANSCRIPTIONAL REGULATOR YJDC"/>
    <property type="match status" value="1"/>
</dbReference>
<dbReference type="EMBL" id="JACHXA010000001">
    <property type="protein sequence ID" value="MBB3063975.1"/>
    <property type="molecule type" value="Genomic_DNA"/>
</dbReference>
<evidence type="ECO:0000313" key="6">
    <source>
        <dbReference type="EMBL" id="MBB3063975.1"/>
    </source>
</evidence>
<keyword evidence="2 4" id="KW-0238">DNA-binding</keyword>
<dbReference type="Proteomes" id="UP000581135">
    <property type="component" value="Unassembled WGS sequence"/>
</dbReference>
<dbReference type="RefSeq" id="WP_183414789.1">
    <property type="nucleotide sequence ID" value="NZ_JACHXA010000001.1"/>
</dbReference>
<dbReference type="SUPFAM" id="SSF48498">
    <property type="entry name" value="Tetracyclin repressor-like, C-terminal domain"/>
    <property type="match status" value="1"/>
</dbReference>
<dbReference type="Gene3D" id="1.10.10.60">
    <property type="entry name" value="Homeodomain-like"/>
    <property type="match status" value="1"/>
</dbReference>
<dbReference type="PANTHER" id="PTHR47506">
    <property type="entry name" value="TRANSCRIPTIONAL REGULATORY PROTEIN"/>
    <property type="match status" value="1"/>
</dbReference>
<dbReference type="AlphaFoldDB" id="A0A839SSJ4"/>
<dbReference type="InterPro" id="IPR001647">
    <property type="entry name" value="HTH_TetR"/>
</dbReference>
<dbReference type="PROSITE" id="PS50977">
    <property type="entry name" value="HTH_TETR_2"/>
    <property type="match status" value="1"/>
</dbReference>
<dbReference type="InterPro" id="IPR009057">
    <property type="entry name" value="Homeodomain-like_sf"/>
</dbReference>
<evidence type="ECO:0000256" key="3">
    <source>
        <dbReference type="ARBA" id="ARBA00023163"/>
    </source>
</evidence>
<organism evidence="6 7">
    <name type="scientific">Limibacillus halophilus</name>
    <dbReference type="NCBI Taxonomy" id="1579333"/>
    <lineage>
        <taxon>Bacteria</taxon>
        <taxon>Pseudomonadati</taxon>
        <taxon>Pseudomonadota</taxon>
        <taxon>Alphaproteobacteria</taxon>
        <taxon>Rhodospirillales</taxon>
        <taxon>Rhodovibrionaceae</taxon>
        <taxon>Limibacillus</taxon>
    </lineage>
</organism>
<dbReference type="InterPro" id="IPR011075">
    <property type="entry name" value="TetR_C"/>
</dbReference>
<name>A0A839SSJ4_9PROT</name>
<evidence type="ECO:0000256" key="1">
    <source>
        <dbReference type="ARBA" id="ARBA00023015"/>
    </source>
</evidence>
<gene>
    <name evidence="6" type="ORF">FHR98_000240</name>
</gene>
<dbReference type="InterPro" id="IPR023772">
    <property type="entry name" value="DNA-bd_HTH_TetR-type_CS"/>
</dbReference>
<keyword evidence="7" id="KW-1185">Reference proteome</keyword>
<evidence type="ECO:0000259" key="5">
    <source>
        <dbReference type="PROSITE" id="PS50977"/>
    </source>
</evidence>
<comment type="caution">
    <text evidence="6">The sequence shown here is derived from an EMBL/GenBank/DDBJ whole genome shotgun (WGS) entry which is preliminary data.</text>
</comment>
<dbReference type="GO" id="GO:0003677">
    <property type="term" value="F:DNA binding"/>
    <property type="evidence" value="ECO:0007669"/>
    <property type="project" value="UniProtKB-UniRule"/>
</dbReference>
<feature type="domain" description="HTH tetR-type" evidence="5">
    <location>
        <begin position="6"/>
        <end position="66"/>
    </location>
</feature>
<feature type="DNA-binding region" description="H-T-H motif" evidence="4">
    <location>
        <begin position="29"/>
        <end position="48"/>
    </location>
</feature>
<keyword evidence="3" id="KW-0804">Transcription</keyword>